<comment type="similarity">
    <text evidence="1">Belongs to the acetyltransferase family. GNAT subfamily.</text>
</comment>
<evidence type="ECO:0000256" key="4">
    <source>
        <dbReference type="ARBA" id="ARBA00022649"/>
    </source>
</evidence>
<reference evidence="9" key="1">
    <citation type="submission" date="2018-10" db="EMBL/GenBank/DDBJ databases">
        <authorList>
            <consortium name="PulseNet: The National Subtyping Network for Foodborne Disease Surveillance"/>
            <person name="Tarr C.L."/>
            <person name="Trees E."/>
            <person name="Katz L.S."/>
            <person name="Carleton-Romer H.A."/>
            <person name="Stroika S."/>
            <person name="Kucerova Z."/>
            <person name="Roache K.F."/>
            <person name="Sabol A.L."/>
            <person name="Besser J."/>
            <person name="Gerner-Smidt P."/>
        </authorList>
    </citation>
    <scope>NUCLEOTIDE SEQUENCE [LARGE SCALE GENOMIC DNA]</scope>
    <source>
        <strain evidence="9">PNUSAS052121</strain>
    </source>
</reference>
<keyword evidence="3" id="KW-0694">RNA-binding</keyword>
<dbReference type="InterPro" id="IPR016181">
    <property type="entry name" value="Acyl_CoA_acyltransferase"/>
</dbReference>
<protein>
    <submittedName>
        <fullName evidence="9">GNAT family N-acetyltransferase</fullName>
    </submittedName>
</protein>
<keyword evidence="2" id="KW-0678">Repressor</keyword>
<evidence type="ECO:0000256" key="6">
    <source>
        <dbReference type="ARBA" id="ARBA00023315"/>
    </source>
</evidence>
<dbReference type="SUPFAM" id="SSF55729">
    <property type="entry name" value="Acyl-CoA N-acyltransferases (Nat)"/>
    <property type="match status" value="1"/>
</dbReference>
<evidence type="ECO:0000256" key="2">
    <source>
        <dbReference type="ARBA" id="ARBA00022491"/>
    </source>
</evidence>
<dbReference type="PANTHER" id="PTHR36449">
    <property type="entry name" value="ACETYLTRANSFERASE-RELATED"/>
    <property type="match status" value="1"/>
</dbReference>
<dbReference type="Proteomes" id="UP000839526">
    <property type="component" value="Unassembled WGS sequence"/>
</dbReference>
<evidence type="ECO:0000256" key="5">
    <source>
        <dbReference type="ARBA" id="ARBA00022679"/>
    </source>
</evidence>
<dbReference type="EMBL" id="RWAH01000043">
    <property type="protein sequence ID" value="MMS79627.1"/>
    <property type="molecule type" value="Genomic_DNA"/>
</dbReference>
<evidence type="ECO:0000313" key="9">
    <source>
        <dbReference type="EMBL" id="MMS79627.1"/>
    </source>
</evidence>
<dbReference type="Pfam" id="PF13508">
    <property type="entry name" value="Acetyltransf_7"/>
    <property type="match status" value="1"/>
</dbReference>
<comment type="caution">
    <text evidence="9">The sequence shown here is derived from an EMBL/GenBank/DDBJ whole genome shotgun (WGS) entry which is preliminary data.</text>
</comment>
<dbReference type="GO" id="GO:0016747">
    <property type="term" value="F:acyltransferase activity, transferring groups other than amino-acyl groups"/>
    <property type="evidence" value="ECO:0007669"/>
    <property type="project" value="InterPro"/>
</dbReference>
<keyword evidence="5 9" id="KW-0808">Transferase</keyword>
<keyword evidence="4" id="KW-1277">Toxin-antitoxin system</keyword>
<accession>A0A3V7Z144</accession>
<dbReference type="AlphaFoldDB" id="A0A3V7Z144"/>
<sequence length="175" mass="19968">MPMRIEEITQHHDRKSFDCGVPSLNLFLQQQARQKAIKNIAKTYVACFDSEPETIAGYYTLSGYSVIVPPKFRHYKNYPHPLNAVKLARLAVHKQFQGKRTGEKLLVDAIYRTVLVANQVSAIGLFVDPTTQDVIPFYEQYGFLMAESNHNEMWLPINTCQEVVSSFPVNTFPLS</sequence>
<gene>
    <name evidence="9" type="ORF">D9O31_24825</name>
</gene>
<keyword evidence="6" id="KW-0012">Acyltransferase</keyword>
<dbReference type="PANTHER" id="PTHR36449:SF1">
    <property type="entry name" value="ACETYLTRANSFERASE"/>
    <property type="match status" value="1"/>
</dbReference>
<proteinExistence type="inferred from homology"/>
<feature type="domain" description="N-acetyltransferase" evidence="8">
    <location>
        <begin position="75"/>
        <end position="143"/>
    </location>
</feature>
<name>A0A3V7Z144_SALER</name>
<comment type="catalytic activity">
    <reaction evidence="7">
        <text>glycyl-tRNA(Gly) + acetyl-CoA = N-acetylglycyl-tRNA(Gly) + CoA + H(+)</text>
        <dbReference type="Rhea" id="RHEA:81867"/>
        <dbReference type="Rhea" id="RHEA-COMP:9683"/>
        <dbReference type="Rhea" id="RHEA-COMP:19766"/>
        <dbReference type="ChEBI" id="CHEBI:15378"/>
        <dbReference type="ChEBI" id="CHEBI:57287"/>
        <dbReference type="ChEBI" id="CHEBI:57288"/>
        <dbReference type="ChEBI" id="CHEBI:78522"/>
        <dbReference type="ChEBI" id="CHEBI:232036"/>
    </reaction>
</comment>
<keyword evidence="3" id="KW-0820">tRNA-binding</keyword>
<evidence type="ECO:0000259" key="8">
    <source>
        <dbReference type="Pfam" id="PF13508"/>
    </source>
</evidence>
<dbReference type="GO" id="GO:0000049">
    <property type="term" value="F:tRNA binding"/>
    <property type="evidence" value="ECO:0007669"/>
    <property type="project" value="UniProtKB-KW"/>
</dbReference>
<dbReference type="InterPro" id="IPR000182">
    <property type="entry name" value="GNAT_dom"/>
</dbReference>
<evidence type="ECO:0000256" key="1">
    <source>
        <dbReference type="ARBA" id="ARBA00009342"/>
    </source>
</evidence>
<evidence type="ECO:0000256" key="3">
    <source>
        <dbReference type="ARBA" id="ARBA00022555"/>
    </source>
</evidence>
<organism evidence="9">
    <name type="scientific">Salmonella enterica</name>
    <name type="common">Salmonella choleraesuis</name>
    <dbReference type="NCBI Taxonomy" id="28901"/>
    <lineage>
        <taxon>Bacteria</taxon>
        <taxon>Pseudomonadati</taxon>
        <taxon>Pseudomonadota</taxon>
        <taxon>Gammaproteobacteria</taxon>
        <taxon>Enterobacterales</taxon>
        <taxon>Enterobacteriaceae</taxon>
        <taxon>Salmonella</taxon>
    </lineage>
</organism>
<evidence type="ECO:0000256" key="7">
    <source>
        <dbReference type="ARBA" id="ARBA00049880"/>
    </source>
</evidence>
<dbReference type="Gene3D" id="3.40.630.30">
    <property type="match status" value="1"/>
</dbReference>